<dbReference type="AlphaFoldDB" id="A0A066WH04"/>
<feature type="region of interest" description="Disordered" evidence="1">
    <location>
        <begin position="116"/>
        <end position="135"/>
    </location>
</feature>
<reference evidence="2 3" key="1">
    <citation type="submission" date="2014-05" db="EMBL/GenBank/DDBJ databases">
        <title>Draft genome sequence of a rare smut relative, Tilletiaria anomala UBC 951.</title>
        <authorList>
            <consortium name="DOE Joint Genome Institute"/>
            <person name="Toome M."/>
            <person name="Kuo A."/>
            <person name="Henrissat B."/>
            <person name="Lipzen A."/>
            <person name="Tritt A."/>
            <person name="Yoshinaga Y."/>
            <person name="Zane M."/>
            <person name="Barry K."/>
            <person name="Grigoriev I.V."/>
            <person name="Spatafora J.W."/>
            <person name="Aimea M.C."/>
        </authorList>
    </citation>
    <scope>NUCLEOTIDE SEQUENCE [LARGE SCALE GENOMIC DNA]</scope>
    <source>
        <strain evidence="2 3">UBC 951</strain>
    </source>
</reference>
<accession>A0A066WH04</accession>
<comment type="caution">
    <text evidence="2">The sequence shown here is derived from an EMBL/GenBank/DDBJ whole genome shotgun (WGS) entry which is preliminary data.</text>
</comment>
<dbReference type="EMBL" id="JMSN01000003">
    <property type="protein sequence ID" value="KDN53272.1"/>
    <property type="molecule type" value="Genomic_DNA"/>
</dbReference>
<dbReference type="InParanoid" id="A0A066WH04"/>
<keyword evidence="3" id="KW-1185">Reference proteome</keyword>
<dbReference type="Proteomes" id="UP000027361">
    <property type="component" value="Unassembled WGS sequence"/>
</dbReference>
<name>A0A066WH04_TILAU</name>
<organism evidence="2 3">
    <name type="scientific">Tilletiaria anomala (strain ATCC 24038 / CBS 436.72 / UBC 951)</name>
    <dbReference type="NCBI Taxonomy" id="1037660"/>
    <lineage>
        <taxon>Eukaryota</taxon>
        <taxon>Fungi</taxon>
        <taxon>Dikarya</taxon>
        <taxon>Basidiomycota</taxon>
        <taxon>Ustilaginomycotina</taxon>
        <taxon>Exobasidiomycetes</taxon>
        <taxon>Georgefischeriales</taxon>
        <taxon>Tilletiariaceae</taxon>
        <taxon>Tilletiaria</taxon>
    </lineage>
</organism>
<proteinExistence type="predicted"/>
<evidence type="ECO:0000256" key="1">
    <source>
        <dbReference type="SAM" id="MobiDB-lite"/>
    </source>
</evidence>
<sequence>MDIRLARDAVAAVKRLFPSVNSVGSMGSESRPIGRDARHSTRDHTGYVHPSRRSVGRGQCPAAALNTQSRNPLVHCLYWARPAEVRWHNQGHSGGHKVVASGIRYRWVASLRVSQPEERSIANRKGSSGGVETSLNGMNEWSQMKDVRWIGMIPCLTYSR</sequence>
<protein>
    <submittedName>
        <fullName evidence="2">Uncharacterized protein</fullName>
    </submittedName>
</protein>
<evidence type="ECO:0000313" key="2">
    <source>
        <dbReference type="EMBL" id="KDN53272.1"/>
    </source>
</evidence>
<feature type="compositionally biased region" description="Basic and acidic residues" evidence="1">
    <location>
        <begin position="32"/>
        <end position="46"/>
    </location>
</feature>
<feature type="region of interest" description="Disordered" evidence="1">
    <location>
        <begin position="24"/>
        <end position="58"/>
    </location>
</feature>
<evidence type="ECO:0000313" key="3">
    <source>
        <dbReference type="Proteomes" id="UP000027361"/>
    </source>
</evidence>
<dbReference type="GeneID" id="25265561"/>
<dbReference type="HOGENOM" id="CLU_1653365_0_0_1"/>
<gene>
    <name evidence="2" type="ORF">K437DRAFT_260751</name>
</gene>
<dbReference type="RefSeq" id="XP_013246111.1">
    <property type="nucleotide sequence ID" value="XM_013390657.1"/>
</dbReference>